<comment type="caution">
    <text evidence="3">The sequence shown here is derived from an EMBL/GenBank/DDBJ whole genome shotgun (WGS) entry which is preliminary data.</text>
</comment>
<proteinExistence type="predicted"/>
<dbReference type="Proteomes" id="UP000792063">
    <property type="component" value="Unassembled WGS sequence"/>
</dbReference>
<name>A0A921SCQ4_9STRA</name>
<gene>
    <name evidence="3" type="ORF">JM18_007652</name>
</gene>
<evidence type="ECO:0000256" key="2">
    <source>
        <dbReference type="SAM" id="MobiDB-lite"/>
    </source>
</evidence>
<evidence type="ECO:0000313" key="3">
    <source>
        <dbReference type="EMBL" id="KAG2518628.1"/>
    </source>
</evidence>
<evidence type="ECO:0000256" key="1">
    <source>
        <dbReference type="SAM" id="Coils"/>
    </source>
</evidence>
<dbReference type="AlphaFoldDB" id="A0A921SCQ4"/>
<feature type="coiled-coil region" evidence="1">
    <location>
        <begin position="164"/>
        <end position="198"/>
    </location>
</feature>
<accession>A0A921SCQ4</accession>
<sequence>MTLRIDTELELLRRSCFAQRNSQWGNLKPDQFAFVPVTNTNWSPQTALQGKQTKSDGHVGAGKDMQDAPMDEFVRDRAWPPQEFALKPLVKPKGKGGRRKAVPMAAVLDPIPVLAKTCKECRTQMEMEQVLQPIQVDLCLKCFLKLERKELFDHKLIDKKKQDRKRKEQAAVAALLEKKRLKQQIQVLRKQEAVATQAANHMAGDFVKEEEQVAKVILKFTREEIQAATGSTKDRKKDRKHSRKDKKKKRKRRHKHEQLEDSESEGPTPMPSPPQMDGYMYADRELEPYATPSTSAFDQEPVRQHEETFTSVANSQEIEGLEGDYVKDEALEVGSLWVHGACDPSLTQEAIAAMANTDDKYICPLCAGR</sequence>
<reference evidence="3" key="1">
    <citation type="journal article" date="2015" name="Genom Data">
        <title>Genome sequences of six Phytophthora species associated with forests in New Zealand.</title>
        <authorList>
            <person name="Studholme D.J."/>
            <person name="McDougal R.L."/>
            <person name="Sambles C."/>
            <person name="Hansen E."/>
            <person name="Hardy G."/>
            <person name="Grant M."/>
            <person name="Ganley R.J."/>
            <person name="Williams N.M."/>
        </authorList>
    </citation>
    <scope>NUCLEOTIDE SEQUENCE</scope>
    <source>
        <strain evidence="3">NZFS 3630</strain>
    </source>
</reference>
<organism evidence="3 4">
    <name type="scientific">Phytophthora kernoviae</name>
    <dbReference type="NCBI Taxonomy" id="325452"/>
    <lineage>
        <taxon>Eukaryota</taxon>
        <taxon>Sar</taxon>
        <taxon>Stramenopiles</taxon>
        <taxon>Oomycota</taxon>
        <taxon>Peronosporomycetes</taxon>
        <taxon>Peronosporales</taxon>
        <taxon>Peronosporaceae</taxon>
        <taxon>Phytophthora</taxon>
    </lineage>
</organism>
<evidence type="ECO:0000313" key="4">
    <source>
        <dbReference type="Proteomes" id="UP000792063"/>
    </source>
</evidence>
<protein>
    <submittedName>
        <fullName evidence="3">Uncharacterized protein</fullName>
    </submittedName>
</protein>
<reference evidence="3" key="2">
    <citation type="submission" date="2020-06" db="EMBL/GenBank/DDBJ databases">
        <authorList>
            <person name="Studholme D.J."/>
        </authorList>
    </citation>
    <scope>NUCLEOTIDE SEQUENCE</scope>
    <source>
        <strain evidence="3">NZFS 3630</strain>
    </source>
</reference>
<feature type="region of interest" description="Disordered" evidence="2">
    <location>
        <begin position="228"/>
        <end position="279"/>
    </location>
</feature>
<feature type="compositionally biased region" description="Basic residues" evidence="2">
    <location>
        <begin position="234"/>
        <end position="256"/>
    </location>
</feature>
<dbReference type="EMBL" id="JPWU03000359">
    <property type="protein sequence ID" value="KAG2518628.1"/>
    <property type="molecule type" value="Genomic_DNA"/>
</dbReference>
<keyword evidence="1" id="KW-0175">Coiled coil</keyword>